<feature type="region of interest" description="Disordered" evidence="1">
    <location>
        <begin position="161"/>
        <end position="260"/>
    </location>
</feature>
<sequence length="355" mass="38024">MAPLDCAPSLSIMPGTDDEGRQSRFSQTPLTQTGRRKRTRVFTSDERATHRVIEKQRREALNTQFIASRGKANAVSSLAMTRRLSKAIIVSEAIGHQKQREQRLGCAQQIHAMRAEQESVLSEINSLRLQVGITHHKEVEALNAEALEILAVEDEVFGTFPAGFGDNGDDANDGDDDMGVDAGEEGRDCSAVRHSRRSTSPSMSHGSSFSRSPANSTVTRAAGAIFISPSPPAQPPMSPMSPAGDAQSSNTPGTPPLGPDLRRRIIGLRQPPGTTHGYISTGVVFRSATEVQVQGNPVSCVEDVWNLSLLQQQPGAEMIHGAGLLETGGFPVGVGVQYHAPIPGVHLVHYSTPQC</sequence>
<dbReference type="PROSITE" id="PS50888">
    <property type="entry name" value="BHLH"/>
    <property type="match status" value="1"/>
</dbReference>
<keyword evidence="4" id="KW-1185">Reference proteome</keyword>
<evidence type="ECO:0000256" key="1">
    <source>
        <dbReference type="SAM" id="MobiDB-lite"/>
    </source>
</evidence>
<organism evidence="3 4">
    <name type="scientific">Mycena rosella</name>
    <name type="common">Pink bonnet</name>
    <name type="synonym">Agaricus rosellus</name>
    <dbReference type="NCBI Taxonomy" id="1033263"/>
    <lineage>
        <taxon>Eukaryota</taxon>
        <taxon>Fungi</taxon>
        <taxon>Dikarya</taxon>
        <taxon>Basidiomycota</taxon>
        <taxon>Agaricomycotina</taxon>
        <taxon>Agaricomycetes</taxon>
        <taxon>Agaricomycetidae</taxon>
        <taxon>Agaricales</taxon>
        <taxon>Marasmiineae</taxon>
        <taxon>Mycenaceae</taxon>
        <taxon>Mycena</taxon>
    </lineage>
</organism>
<dbReference type="AlphaFoldDB" id="A0AAD7DRQ4"/>
<dbReference type="GO" id="GO:0046983">
    <property type="term" value="F:protein dimerization activity"/>
    <property type="evidence" value="ECO:0007669"/>
    <property type="project" value="InterPro"/>
</dbReference>
<evidence type="ECO:0000313" key="4">
    <source>
        <dbReference type="Proteomes" id="UP001221757"/>
    </source>
</evidence>
<protein>
    <recommendedName>
        <fullName evidence="2">BHLH domain-containing protein</fullName>
    </recommendedName>
</protein>
<dbReference type="Proteomes" id="UP001221757">
    <property type="component" value="Unassembled WGS sequence"/>
</dbReference>
<reference evidence="3" key="1">
    <citation type="submission" date="2023-03" db="EMBL/GenBank/DDBJ databases">
        <title>Massive genome expansion in bonnet fungi (Mycena s.s.) driven by repeated elements and novel gene families across ecological guilds.</title>
        <authorList>
            <consortium name="Lawrence Berkeley National Laboratory"/>
            <person name="Harder C.B."/>
            <person name="Miyauchi S."/>
            <person name="Viragh M."/>
            <person name="Kuo A."/>
            <person name="Thoen E."/>
            <person name="Andreopoulos B."/>
            <person name="Lu D."/>
            <person name="Skrede I."/>
            <person name="Drula E."/>
            <person name="Henrissat B."/>
            <person name="Morin E."/>
            <person name="Kohler A."/>
            <person name="Barry K."/>
            <person name="LaButti K."/>
            <person name="Morin E."/>
            <person name="Salamov A."/>
            <person name="Lipzen A."/>
            <person name="Mereny Z."/>
            <person name="Hegedus B."/>
            <person name="Baldrian P."/>
            <person name="Stursova M."/>
            <person name="Weitz H."/>
            <person name="Taylor A."/>
            <person name="Grigoriev I.V."/>
            <person name="Nagy L.G."/>
            <person name="Martin F."/>
            <person name="Kauserud H."/>
        </authorList>
    </citation>
    <scope>NUCLEOTIDE SEQUENCE</scope>
    <source>
        <strain evidence="3">CBHHK067</strain>
    </source>
</reference>
<dbReference type="InterPro" id="IPR036638">
    <property type="entry name" value="HLH_DNA-bd_sf"/>
</dbReference>
<comment type="caution">
    <text evidence="3">The sequence shown here is derived from an EMBL/GenBank/DDBJ whole genome shotgun (WGS) entry which is preliminary data.</text>
</comment>
<feature type="domain" description="BHLH" evidence="2">
    <location>
        <begin position="45"/>
        <end position="100"/>
    </location>
</feature>
<dbReference type="SUPFAM" id="SSF47459">
    <property type="entry name" value="HLH, helix-loop-helix DNA-binding domain"/>
    <property type="match status" value="1"/>
</dbReference>
<feature type="compositionally biased region" description="Polar residues" evidence="1">
    <location>
        <begin position="23"/>
        <end position="33"/>
    </location>
</feature>
<evidence type="ECO:0000313" key="3">
    <source>
        <dbReference type="EMBL" id="KAJ7697455.1"/>
    </source>
</evidence>
<dbReference type="InterPro" id="IPR011598">
    <property type="entry name" value="bHLH_dom"/>
</dbReference>
<feature type="region of interest" description="Disordered" evidence="1">
    <location>
        <begin position="1"/>
        <end position="47"/>
    </location>
</feature>
<feature type="compositionally biased region" description="Acidic residues" evidence="1">
    <location>
        <begin position="167"/>
        <end position="183"/>
    </location>
</feature>
<dbReference type="Gene3D" id="4.10.280.10">
    <property type="entry name" value="Helix-loop-helix DNA-binding domain"/>
    <property type="match status" value="1"/>
</dbReference>
<feature type="compositionally biased region" description="Polar residues" evidence="1">
    <location>
        <begin position="198"/>
        <end position="219"/>
    </location>
</feature>
<name>A0AAD7DRQ4_MYCRO</name>
<accession>A0AAD7DRQ4</accession>
<gene>
    <name evidence="3" type="ORF">B0H17DRAFT_1130424</name>
</gene>
<feature type="compositionally biased region" description="Pro residues" evidence="1">
    <location>
        <begin position="229"/>
        <end position="239"/>
    </location>
</feature>
<proteinExistence type="predicted"/>
<dbReference type="EMBL" id="JARKIE010000030">
    <property type="protein sequence ID" value="KAJ7697455.1"/>
    <property type="molecule type" value="Genomic_DNA"/>
</dbReference>
<evidence type="ECO:0000259" key="2">
    <source>
        <dbReference type="PROSITE" id="PS50888"/>
    </source>
</evidence>